<comment type="caution">
    <text evidence="4">The sequence shown here is derived from an EMBL/GenBank/DDBJ whole genome shotgun (WGS) entry which is preliminary data.</text>
</comment>
<dbReference type="InterPro" id="IPR001647">
    <property type="entry name" value="HTH_TetR"/>
</dbReference>
<dbReference type="InterPro" id="IPR009057">
    <property type="entry name" value="Homeodomain-like_sf"/>
</dbReference>
<evidence type="ECO:0000313" key="5">
    <source>
        <dbReference type="Proteomes" id="UP000661691"/>
    </source>
</evidence>
<dbReference type="InterPro" id="IPR023772">
    <property type="entry name" value="DNA-bd_HTH_TetR-type_CS"/>
</dbReference>
<dbReference type="SUPFAM" id="SSF48498">
    <property type="entry name" value="Tetracyclin repressor-like, C-terminal domain"/>
    <property type="match status" value="1"/>
</dbReference>
<evidence type="ECO:0000313" key="4">
    <source>
        <dbReference type="EMBL" id="MBD1373244.1"/>
    </source>
</evidence>
<dbReference type="Gene3D" id="1.10.357.10">
    <property type="entry name" value="Tetracycline Repressor, domain 2"/>
    <property type="match status" value="1"/>
</dbReference>
<dbReference type="InterPro" id="IPR050624">
    <property type="entry name" value="HTH-type_Tx_Regulator"/>
</dbReference>
<name>A0A926RV68_9BACL</name>
<gene>
    <name evidence="4" type="ORF">IC620_12885</name>
</gene>
<protein>
    <submittedName>
        <fullName evidence="4">TetR/AcrR family transcriptional regulator</fullName>
    </submittedName>
</protein>
<dbReference type="RefSeq" id="WP_191142393.1">
    <property type="nucleotide sequence ID" value="NZ_JACXAH010000020.1"/>
</dbReference>
<dbReference type="Pfam" id="PF00440">
    <property type="entry name" value="TetR_N"/>
    <property type="match status" value="1"/>
</dbReference>
<reference evidence="4" key="1">
    <citation type="submission" date="2020-09" db="EMBL/GenBank/DDBJ databases">
        <title>A novel bacterium of genus Hazenella, isolated from South China Sea.</title>
        <authorList>
            <person name="Huang H."/>
            <person name="Mo K."/>
            <person name="Hu Y."/>
        </authorList>
    </citation>
    <scope>NUCLEOTIDE SEQUENCE</scope>
    <source>
        <strain evidence="4">IB182357</strain>
    </source>
</reference>
<dbReference type="PROSITE" id="PS50977">
    <property type="entry name" value="HTH_TETR_2"/>
    <property type="match status" value="1"/>
</dbReference>
<dbReference type="PANTHER" id="PTHR43479">
    <property type="entry name" value="ACREF/ENVCD OPERON REPRESSOR-RELATED"/>
    <property type="match status" value="1"/>
</dbReference>
<sequence>MKWSEARKAELKMSIFQTSIHLFEEKGYESVSVDQITKVCGIAKGTFYNYFSSKEDILFYFGESQMEQVLQFLEKDMPDGDIKMRLLHLFEALFNRIHEESHLVKKAMRQLLQSASLRQKEFKTIHAFYMKLVELIEQAQQQQQISSKWKIKEIAKLIHGSYFQMLWVWMHTEIELEEVKRSFNIQMEMIWEGIARDR</sequence>
<dbReference type="PRINTS" id="PR00455">
    <property type="entry name" value="HTHTETR"/>
</dbReference>
<feature type="domain" description="HTH tetR-type" evidence="3">
    <location>
        <begin position="9"/>
        <end position="69"/>
    </location>
</feature>
<dbReference type="GO" id="GO:0003677">
    <property type="term" value="F:DNA binding"/>
    <property type="evidence" value="ECO:0007669"/>
    <property type="project" value="UniProtKB-UniRule"/>
</dbReference>
<dbReference type="EMBL" id="JACXAH010000020">
    <property type="protein sequence ID" value="MBD1373244.1"/>
    <property type="molecule type" value="Genomic_DNA"/>
</dbReference>
<keyword evidence="5" id="KW-1185">Reference proteome</keyword>
<dbReference type="InterPro" id="IPR036271">
    <property type="entry name" value="Tet_transcr_reg_TetR-rel_C_sf"/>
</dbReference>
<accession>A0A926RV68</accession>
<evidence type="ECO:0000259" key="3">
    <source>
        <dbReference type="PROSITE" id="PS50977"/>
    </source>
</evidence>
<organism evidence="4 5">
    <name type="scientific">Polycladospora coralii</name>
    <dbReference type="NCBI Taxonomy" id="2771432"/>
    <lineage>
        <taxon>Bacteria</taxon>
        <taxon>Bacillati</taxon>
        <taxon>Bacillota</taxon>
        <taxon>Bacilli</taxon>
        <taxon>Bacillales</taxon>
        <taxon>Thermoactinomycetaceae</taxon>
        <taxon>Polycladospora</taxon>
    </lineage>
</organism>
<feature type="DNA-binding region" description="H-T-H motif" evidence="2">
    <location>
        <begin position="32"/>
        <end position="51"/>
    </location>
</feature>
<dbReference type="SUPFAM" id="SSF46689">
    <property type="entry name" value="Homeodomain-like"/>
    <property type="match status" value="1"/>
</dbReference>
<keyword evidence="1 2" id="KW-0238">DNA-binding</keyword>
<dbReference type="PROSITE" id="PS01081">
    <property type="entry name" value="HTH_TETR_1"/>
    <property type="match status" value="1"/>
</dbReference>
<dbReference type="AlphaFoldDB" id="A0A926RV68"/>
<evidence type="ECO:0000256" key="2">
    <source>
        <dbReference type="PROSITE-ProRule" id="PRU00335"/>
    </source>
</evidence>
<dbReference type="Proteomes" id="UP000661691">
    <property type="component" value="Unassembled WGS sequence"/>
</dbReference>
<evidence type="ECO:0000256" key="1">
    <source>
        <dbReference type="ARBA" id="ARBA00023125"/>
    </source>
</evidence>
<proteinExistence type="predicted"/>
<dbReference type="PANTHER" id="PTHR43479:SF11">
    <property type="entry name" value="ACREF_ENVCD OPERON REPRESSOR-RELATED"/>
    <property type="match status" value="1"/>
</dbReference>